<sequence length="346" mass="39694">MTSAITSPSIYPVYCHELSPTIGKWCPLRAVDVHRLRSVGMILDGKLLYHHENHPIKWVRVTGVIVAIDEFYQRRVYTVDDSSGECIECTCLIPPPPPQTLLSIPVPPNLVQAKNERKGKQEELDKSKNVAIARDYLKIPEEIDIGSVVKIKGLVTEFRNTKQIDMRSIVLTKGTDEEVRCWNEGLEFRRDVLSQPWVVEPVLEEKMRRRSMRLKRTERRPRDGQTTDLRRKALESKKSSKEAISLGEMEGTTDRQTTDFRKKTSEYKKPTKELKLLPKDDGATGGQPGKRTERYGQRLTEEELSLLSDRKRRERDERGLRPENRANYPSLAVRNSVAGKYDALGI</sequence>
<keyword evidence="7" id="KW-1185">Reference proteome</keyword>
<proteinExistence type="predicted"/>
<dbReference type="Gene3D" id="2.40.50.140">
    <property type="entry name" value="Nucleic acid-binding proteins"/>
    <property type="match status" value="1"/>
</dbReference>
<comment type="subcellular location">
    <subcellularLocation>
        <location evidence="1">Chromosome</location>
        <location evidence="1">Telomere</location>
    </subcellularLocation>
</comment>
<comment type="caution">
    <text evidence="6">The sequence shown here is derived from an EMBL/GenBank/DDBJ whole genome shotgun (WGS) entry which is preliminary data.</text>
</comment>
<evidence type="ECO:0000313" key="7">
    <source>
        <dbReference type="Proteomes" id="UP001629113"/>
    </source>
</evidence>
<evidence type="ECO:0000256" key="3">
    <source>
        <dbReference type="ARBA" id="ARBA00022895"/>
    </source>
</evidence>
<gene>
    <name evidence="6" type="ORF">PVAG01_05505</name>
</gene>
<name>A0ABR4PKJ7_9HELO</name>
<evidence type="ECO:0000256" key="1">
    <source>
        <dbReference type="ARBA" id="ARBA00004574"/>
    </source>
</evidence>
<feature type="region of interest" description="Disordered" evidence="4">
    <location>
        <begin position="212"/>
        <end position="331"/>
    </location>
</feature>
<dbReference type="Pfam" id="PF10451">
    <property type="entry name" value="Stn1"/>
    <property type="match status" value="1"/>
</dbReference>
<protein>
    <submittedName>
        <fullName evidence="6">DnaJ domain-containing protein</fullName>
    </submittedName>
</protein>
<dbReference type="InterPro" id="IPR012340">
    <property type="entry name" value="NA-bd_OB-fold"/>
</dbReference>
<feature type="compositionally biased region" description="Basic and acidic residues" evidence="4">
    <location>
        <begin position="290"/>
        <end position="301"/>
    </location>
</feature>
<evidence type="ECO:0000256" key="4">
    <source>
        <dbReference type="SAM" id="MobiDB-lite"/>
    </source>
</evidence>
<dbReference type="SUPFAM" id="SSF50249">
    <property type="entry name" value="Nucleic acid-binding proteins"/>
    <property type="match status" value="1"/>
</dbReference>
<keyword evidence="2" id="KW-0158">Chromosome</keyword>
<keyword evidence="3" id="KW-0779">Telomere</keyword>
<dbReference type="Proteomes" id="UP001629113">
    <property type="component" value="Unassembled WGS sequence"/>
</dbReference>
<reference evidence="6 7" key="1">
    <citation type="submission" date="2024-06" db="EMBL/GenBank/DDBJ databases">
        <title>Complete genome of Phlyctema vagabunda strain 19-DSS-EL-015.</title>
        <authorList>
            <person name="Fiorenzani C."/>
        </authorList>
    </citation>
    <scope>NUCLEOTIDE SEQUENCE [LARGE SCALE GENOMIC DNA]</scope>
    <source>
        <strain evidence="6 7">19-DSS-EL-015</strain>
    </source>
</reference>
<evidence type="ECO:0000313" key="6">
    <source>
        <dbReference type="EMBL" id="KAL3423758.1"/>
    </source>
</evidence>
<dbReference type="EMBL" id="JBFCZG010000004">
    <property type="protein sequence ID" value="KAL3423758.1"/>
    <property type="molecule type" value="Genomic_DNA"/>
</dbReference>
<feature type="domain" description="CST complex subunit Stn1 N-terminal" evidence="5">
    <location>
        <begin position="50"/>
        <end position="92"/>
    </location>
</feature>
<feature type="compositionally biased region" description="Basic and acidic residues" evidence="4">
    <location>
        <begin position="220"/>
        <end position="241"/>
    </location>
</feature>
<evidence type="ECO:0000256" key="2">
    <source>
        <dbReference type="ARBA" id="ARBA00022454"/>
    </source>
</evidence>
<dbReference type="InterPro" id="IPR018856">
    <property type="entry name" value="Stn1_N"/>
</dbReference>
<dbReference type="CDD" id="cd03524">
    <property type="entry name" value="RPA2_OBF_family"/>
    <property type="match status" value="1"/>
</dbReference>
<feature type="compositionally biased region" description="Basic and acidic residues" evidence="4">
    <location>
        <begin position="308"/>
        <end position="324"/>
    </location>
</feature>
<organism evidence="6 7">
    <name type="scientific">Phlyctema vagabunda</name>
    <dbReference type="NCBI Taxonomy" id="108571"/>
    <lineage>
        <taxon>Eukaryota</taxon>
        <taxon>Fungi</taxon>
        <taxon>Dikarya</taxon>
        <taxon>Ascomycota</taxon>
        <taxon>Pezizomycotina</taxon>
        <taxon>Leotiomycetes</taxon>
        <taxon>Helotiales</taxon>
        <taxon>Dermateaceae</taxon>
        <taxon>Phlyctema</taxon>
    </lineage>
</organism>
<feature type="compositionally biased region" description="Basic and acidic residues" evidence="4">
    <location>
        <begin position="252"/>
        <end position="282"/>
    </location>
</feature>
<accession>A0ABR4PKJ7</accession>
<evidence type="ECO:0000259" key="5">
    <source>
        <dbReference type="Pfam" id="PF10451"/>
    </source>
</evidence>